<protein>
    <recommendedName>
        <fullName evidence="2">CRAL-TRIO domain-containing protein</fullName>
    </recommendedName>
</protein>
<dbReference type="CDD" id="cd00170">
    <property type="entry name" value="SEC14"/>
    <property type="match status" value="1"/>
</dbReference>
<sequence>MGNNCCSNEARKAEGTQRTDVDQFFENDGLTTPPPHGYFQGLGAMHSSQSSSNSLLSMERHFTMNKLMRKEDKNRQMHKLRIYRDDSKSSSAIKTPKAQSTRKQRSPSPTERNNRLQLLKSKQAQQRLIKNAVQEFDHNMYGKSTQQLISKTLVELVNETKDINNAAIKRYDMAEIRKFLISSSWNPQIACKKIIQDIEWRNQTFPINDNEIYNMIKSQHVIFCGTDRELCPCLYIRPNHRETGAFFKQGLNAGQYKIYLCYILDQILPQLSQQQGFTNKVSIVYDIENGDFRLDILEIIEDLILNHFPQRLHRIFIVKIGVQNITQKVKTKFQQKFYKNHTLLFDENYMLNLGKFFDPQELLREYGGHINSNRDQDRIGLSQNNVEEYILDEFQQVYPEKANLMLRFKLI</sequence>
<name>A0A078A7A8_STYLE</name>
<evidence type="ECO:0000256" key="1">
    <source>
        <dbReference type="SAM" id="MobiDB-lite"/>
    </source>
</evidence>
<dbReference type="PANTHER" id="PTHR46277:SF3">
    <property type="entry name" value="BINDING PROTEIN, PUTATIVE-RELATED"/>
    <property type="match status" value="1"/>
</dbReference>
<dbReference type="InterPro" id="IPR036865">
    <property type="entry name" value="CRAL-TRIO_dom_sf"/>
</dbReference>
<dbReference type="AlphaFoldDB" id="A0A078A7A8"/>
<dbReference type="PROSITE" id="PS50191">
    <property type="entry name" value="CRAL_TRIO"/>
    <property type="match status" value="1"/>
</dbReference>
<dbReference type="EMBL" id="CCKQ01006127">
    <property type="protein sequence ID" value="CDW77417.1"/>
    <property type="molecule type" value="Genomic_DNA"/>
</dbReference>
<evidence type="ECO:0000313" key="4">
    <source>
        <dbReference type="Proteomes" id="UP000039865"/>
    </source>
</evidence>
<dbReference type="InterPro" id="IPR001251">
    <property type="entry name" value="CRAL-TRIO_dom"/>
</dbReference>
<feature type="compositionally biased region" description="Polar residues" evidence="1">
    <location>
        <begin position="89"/>
        <end position="99"/>
    </location>
</feature>
<feature type="region of interest" description="Disordered" evidence="1">
    <location>
        <begin position="68"/>
        <end position="116"/>
    </location>
</feature>
<proteinExistence type="predicted"/>
<dbReference type="Gene3D" id="3.40.525.10">
    <property type="entry name" value="CRAL-TRIO lipid binding domain"/>
    <property type="match status" value="1"/>
</dbReference>
<dbReference type="InterPro" id="IPR036273">
    <property type="entry name" value="CRAL/TRIO_N_dom_sf"/>
</dbReference>
<dbReference type="SUPFAM" id="SSF46938">
    <property type="entry name" value="CRAL/TRIO N-terminal domain"/>
    <property type="match status" value="1"/>
</dbReference>
<gene>
    <name evidence="3" type="primary">Contig10852.g11594</name>
    <name evidence="3" type="ORF">STYLEM_6378</name>
</gene>
<dbReference type="Proteomes" id="UP000039865">
    <property type="component" value="Unassembled WGS sequence"/>
</dbReference>
<dbReference type="SUPFAM" id="SSF52087">
    <property type="entry name" value="CRAL/TRIO domain"/>
    <property type="match status" value="1"/>
</dbReference>
<reference evidence="3 4" key="1">
    <citation type="submission" date="2014-06" db="EMBL/GenBank/DDBJ databases">
        <authorList>
            <person name="Swart Estienne"/>
        </authorList>
    </citation>
    <scope>NUCLEOTIDE SEQUENCE [LARGE SCALE GENOMIC DNA]</scope>
    <source>
        <strain evidence="3 4">130c</strain>
    </source>
</reference>
<feature type="domain" description="CRAL-TRIO" evidence="2">
    <location>
        <begin position="211"/>
        <end position="374"/>
    </location>
</feature>
<keyword evidence="4" id="KW-1185">Reference proteome</keyword>
<organism evidence="3 4">
    <name type="scientific">Stylonychia lemnae</name>
    <name type="common">Ciliate</name>
    <dbReference type="NCBI Taxonomy" id="5949"/>
    <lineage>
        <taxon>Eukaryota</taxon>
        <taxon>Sar</taxon>
        <taxon>Alveolata</taxon>
        <taxon>Ciliophora</taxon>
        <taxon>Intramacronucleata</taxon>
        <taxon>Spirotrichea</taxon>
        <taxon>Stichotrichia</taxon>
        <taxon>Sporadotrichida</taxon>
        <taxon>Oxytrichidae</taxon>
        <taxon>Stylonychinae</taxon>
        <taxon>Stylonychia</taxon>
    </lineage>
</organism>
<dbReference type="PANTHER" id="PTHR46277">
    <property type="entry name" value="OS03G0850700 PROTEIN"/>
    <property type="match status" value="1"/>
</dbReference>
<evidence type="ECO:0000313" key="3">
    <source>
        <dbReference type="EMBL" id="CDW77417.1"/>
    </source>
</evidence>
<evidence type="ECO:0000259" key="2">
    <source>
        <dbReference type="PROSITE" id="PS50191"/>
    </source>
</evidence>
<dbReference type="InParanoid" id="A0A078A7A8"/>
<dbReference type="Pfam" id="PF00650">
    <property type="entry name" value="CRAL_TRIO"/>
    <property type="match status" value="1"/>
</dbReference>
<accession>A0A078A7A8</accession>